<evidence type="ECO:0000256" key="2">
    <source>
        <dbReference type="ARBA" id="ARBA00022723"/>
    </source>
</evidence>
<dbReference type="GO" id="GO:0046872">
    <property type="term" value="F:metal ion binding"/>
    <property type="evidence" value="ECO:0007669"/>
    <property type="project" value="UniProtKB-KW"/>
</dbReference>
<dbReference type="Proteomes" id="UP000011863">
    <property type="component" value="Chromosome"/>
</dbReference>
<feature type="domain" description="Fumarylacetoacetase-like C-terminal" evidence="3">
    <location>
        <begin position="76"/>
        <end position="276"/>
    </location>
</feature>
<gene>
    <name evidence="4" type="ORF">YM304_02790</name>
</gene>
<reference evidence="4 5" key="1">
    <citation type="journal article" date="2013" name="Int. J. Syst. Evol. Microbiol.">
        <title>Ilumatobacter nonamiense sp. nov. and Ilumatobacter coccineum sp. nov., isolated from seashore sand.</title>
        <authorList>
            <person name="Matsumoto A."/>
            <person name="Kasai H."/>
            <person name="Matsuo Y."/>
            <person name="Shizuri Y."/>
            <person name="Ichikawa N."/>
            <person name="Fujita N."/>
            <person name="Omura S."/>
            <person name="Takahashi Y."/>
        </authorList>
    </citation>
    <scope>NUCLEOTIDE SEQUENCE [LARGE SCALE GENOMIC DNA]</scope>
    <source>
        <strain evidence="5">NBRC 103263 / KCTC 29153 / YM16-304</strain>
    </source>
</reference>
<dbReference type="Pfam" id="PF01557">
    <property type="entry name" value="FAA_hydrolase"/>
    <property type="match status" value="1"/>
</dbReference>
<dbReference type="InterPro" id="IPR036663">
    <property type="entry name" value="Fumarylacetoacetase_C_sf"/>
</dbReference>
<dbReference type="PANTHER" id="PTHR42796">
    <property type="entry name" value="FUMARYLACETOACETATE HYDROLASE DOMAIN-CONTAINING PROTEIN 2A-RELATED"/>
    <property type="match status" value="1"/>
</dbReference>
<organism evidence="4 5">
    <name type="scientific">Ilumatobacter coccineus (strain NBRC 103263 / KCTC 29153 / YM16-304)</name>
    <dbReference type="NCBI Taxonomy" id="1313172"/>
    <lineage>
        <taxon>Bacteria</taxon>
        <taxon>Bacillati</taxon>
        <taxon>Actinomycetota</taxon>
        <taxon>Acidimicrobiia</taxon>
        <taxon>Acidimicrobiales</taxon>
        <taxon>Ilumatobacteraceae</taxon>
        <taxon>Ilumatobacter</taxon>
    </lineage>
</organism>
<dbReference type="EMBL" id="AP012057">
    <property type="protein sequence ID" value="BAN00593.1"/>
    <property type="molecule type" value="Genomic_DNA"/>
</dbReference>
<name>A0A6C7E0W5_ILUCY</name>
<evidence type="ECO:0000259" key="3">
    <source>
        <dbReference type="Pfam" id="PF01557"/>
    </source>
</evidence>
<accession>A0A6C7E0W5</accession>
<dbReference type="AlphaFoldDB" id="A0A6C7E0W5"/>
<dbReference type="OrthoDB" id="9805307at2"/>
<dbReference type="KEGG" id="aym:YM304_02790"/>
<dbReference type="GO" id="GO:0019752">
    <property type="term" value="P:carboxylic acid metabolic process"/>
    <property type="evidence" value="ECO:0007669"/>
    <property type="project" value="UniProtKB-ARBA"/>
</dbReference>
<dbReference type="InterPro" id="IPR011234">
    <property type="entry name" value="Fumarylacetoacetase-like_C"/>
</dbReference>
<dbReference type="RefSeq" id="WP_015439841.1">
    <property type="nucleotide sequence ID" value="NC_020520.1"/>
</dbReference>
<dbReference type="PANTHER" id="PTHR42796:SF4">
    <property type="entry name" value="FUMARYLACETOACETATE HYDROLASE DOMAIN-CONTAINING PROTEIN 2A"/>
    <property type="match status" value="1"/>
</dbReference>
<evidence type="ECO:0000313" key="4">
    <source>
        <dbReference type="EMBL" id="BAN00593.1"/>
    </source>
</evidence>
<evidence type="ECO:0000313" key="5">
    <source>
        <dbReference type="Proteomes" id="UP000011863"/>
    </source>
</evidence>
<proteinExistence type="inferred from homology"/>
<dbReference type="InterPro" id="IPR051121">
    <property type="entry name" value="FAH"/>
</dbReference>
<keyword evidence="5" id="KW-1185">Reference proteome</keyword>
<dbReference type="Gene3D" id="3.90.850.10">
    <property type="entry name" value="Fumarylacetoacetase-like, C-terminal domain"/>
    <property type="match status" value="1"/>
</dbReference>
<evidence type="ECO:0000256" key="1">
    <source>
        <dbReference type="ARBA" id="ARBA00010211"/>
    </source>
</evidence>
<sequence length="284" mass="29507">MGFRLANVDGRAALVTGNDYVDLETISDGSLSSDPMAALQRPERLAALAARLGDASPTGSLDDATLLSPVPRPRNVFAIGLNYSDHAAESNMEPPSTPLVFTKFPSCICAPNSTIELRSDFVDYEVEMVVVIGPGGKDIAEADAWNHVAGLTVGQDVSDRRMQFAANPPHFGLAKSFDTYGPIGPVVVSVDEVGDPDDLAITCSVNGDVRQNASTSGLIFGVPTLINHLSHVTTLAAGDLIFTGTPAGVGGSTGNFLADGDLVESTIAGIGTITNRCIRVGDHA</sequence>
<dbReference type="GO" id="GO:0016853">
    <property type="term" value="F:isomerase activity"/>
    <property type="evidence" value="ECO:0007669"/>
    <property type="project" value="UniProtKB-ARBA"/>
</dbReference>
<comment type="similarity">
    <text evidence="1">Belongs to the FAH family.</text>
</comment>
<keyword evidence="2" id="KW-0479">Metal-binding</keyword>
<protein>
    <submittedName>
        <fullName evidence="4">Fumarylacetoacetate hydrolase family protein</fullName>
    </submittedName>
</protein>
<dbReference type="FunFam" id="3.90.850.10:FF:000002">
    <property type="entry name" value="2-hydroxyhepta-2,4-diene-1,7-dioate isomerase"/>
    <property type="match status" value="1"/>
</dbReference>
<dbReference type="SUPFAM" id="SSF56529">
    <property type="entry name" value="FAH"/>
    <property type="match status" value="1"/>
</dbReference>
<dbReference type="GO" id="GO:0016787">
    <property type="term" value="F:hydrolase activity"/>
    <property type="evidence" value="ECO:0007669"/>
    <property type="project" value="UniProtKB-KW"/>
</dbReference>
<keyword evidence="4" id="KW-0378">Hydrolase</keyword>